<dbReference type="RefSeq" id="WP_065620695.1">
    <property type="nucleotide sequence ID" value="NZ_LYOZ01000016.1"/>
</dbReference>
<accession>A0ABX2XUI6</accession>
<name>A0ABX2XUI6_9GAMM</name>
<gene>
    <name evidence="1" type="ORF">A8135_12125</name>
</gene>
<evidence type="ECO:0000313" key="1">
    <source>
        <dbReference type="EMBL" id="OCH98298.1"/>
    </source>
</evidence>
<evidence type="ECO:0000313" key="2">
    <source>
        <dbReference type="Proteomes" id="UP000093336"/>
    </source>
</evidence>
<dbReference type="EMBL" id="LYOZ01000016">
    <property type="protein sequence ID" value="OCH98298.1"/>
    <property type="molecule type" value="Genomic_DNA"/>
</dbReference>
<organism evidence="1 2">
    <name type="scientific">Legionella jamestowniensis</name>
    <dbReference type="NCBI Taxonomy" id="455"/>
    <lineage>
        <taxon>Bacteria</taxon>
        <taxon>Pseudomonadati</taxon>
        <taxon>Pseudomonadota</taxon>
        <taxon>Gammaproteobacteria</taxon>
        <taxon>Legionellales</taxon>
        <taxon>Legionellaceae</taxon>
        <taxon>Legionella</taxon>
    </lineage>
</organism>
<sequence length="745" mass="84345">MITADIIQRWVNTIGNYELEVDSPAEQLAANFDINRFLTPEAQEKLYEGAHPADRPEPTVARERFLRFLGRKFQNMNWQANRANKTVNLADFLQDDEEDGPALCTDAFEEESASRAFRKAVFFRCLKHFPGNKWAERIVLWVGGPSSSGKTYAAKGVLEKMDRELLQKTDQPGGNNVVSVDGSYERETSQMRQMVLQFALAAGYKGIEDLHENSKKELAVKTCIRDAALEDGRLSLVVPDTFVRSPLEVNNECKAYAKKKITQAFAEVKGEKGFGDRFQTSVKKMGDARAWNNKKFTAANIKMNNRNIGCESKVYEGEYFKFGLLGTKVFKKFFKSFTHNKLTLTVTNDLVYLVKKEGIWKECEYEDNLDGKQEGRDFIRMTARAYNYWRDNNISEPLETWFDTKGKHIKTLTEQVITHKTNTKYFEHHAFFNLLRTNKWQRRAQNSAEKEKRKIRHLIAVNDETIASLEAKIQTSDVDIELLTKKLTQCKLLQATLKEKLAELEGKKEVVESSTQFLPYLHGYIDIPVEDKNTLLGQAVPGAKPATSLSANDDAHGEFIAPQLKDNFCRVHYAENTSDPSSQAMFIQEKTEEGMKLTAVRESMGKNPVSLMESALTMANCMLLALNEPPSPKNKLAIYGADPVLINYLWTALVVLGEKSSSRKFGKESIAVIAGVFSVAEQMKSSNKFSPQSLHETVFKDHEAFIDIKVKELERLLELKANPENLLGKTLLETTDHVASKSGRS</sequence>
<proteinExistence type="predicted"/>
<dbReference type="Proteomes" id="UP000093336">
    <property type="component" value="Unassembled WGS sequence"/>
</dbReference>
<comment type="caution">
    <text evidence="1">The sequence shown here is derived from an EMBL/GenBank/DDBJ whole genome shotgun (WGS) entry which is preliminary data.</text>
</comment>
<reference evidence="1 2" key="1">
    <citation type="submission" date="2016-05" db="EMBL/GenBank/DDBJ databases">
        <authorList>
            <person name="Prochazka B."/>
            <person name="Indra A."/>
            <person name="Hasenberger P."/>
            <person name="Blaschitz M."/>
            <person name="Wagner L."/>
            <person name="Wewalka G."/>
            <person name="Sorschag S."/>
            <person name="Schmid D."/>
            <person name="Ruppitsch W."/>
        </authorList>
    </citation>
    <scope>NUCLEOTIDE SEQUENCE [LARGE SCALE GENOMIC DNA]</scope>
    <source>
        <strain evidence="1 2">974010_12</strain>
    </source>
</reference>
<evidence type="ECO:0008006" key="3">
    <source>
        <dbReference type="Google" id="ProtNLM"/>
    </source>
</evidence>
<protein>
    <recommendedName>
        <fullName evidence="3">Coiled-coil protein</fullName>
    </recommendedName>
</protein>
<keyword evidence="2" id="KW-1185">Reference proteome</keyword>